<dbReference type="GO" id="GO:0004605">
    <property type="term" value="F:phosphatidate cytidylyltransferase activity"/>
    <property type="evidence" value="ECO:0007669"/>
    <property type="project" value="UniProtKB-EC"/>
</dbReference>
<dbReference type="InterPro" id="IPR000374">
    <property type="entry name" value="PC_trans"/>
</dbReference>
<feature type="transmembrane region" description="Helical" evidence="19">
    <location>
        <begin position="87"/>
        <end position="103"/>
    </location>
</feature>
<comment type="pathway">
    <text evidence="3 18">Phospholipid metabolism; CDP-diacylglycerol biosynthesis; CDP-diacylglycerol from sn-glycerol 3-phosphate: step 3/3.</text>
</comment>
<evidence type="ECO:0000256" key="14">
    <source>
        <dbReference type="ARBA" id="ARBA00023098"/>
    </source>
</evidence>
<evidence type="ECO:0000256" key="4">
    <source>
        <dbReference type="ARBA" id="ARBA00005189"/>
    </source>
</evidence>
<feature type="transmembrane region" description="Helical" evidence="19">
    <location>
        <begin position="210"/>
        <end position="231"/>
    </location>
</feature>
<accession>A0ABV3TXW3</accession>
<feature type="transmembrane region" description="Helical" evidence="19">
    <location>
        <begin position="143"/>
        <end position="163"/>
    </location>
</feature>
<dbReference type="PANTHER" id="PTHR46382:SF1">
    <property type="entry name" value="PHOSPHATIDATE CYTIDYLYLTRANSFERASE"/>
    <property type="match status" value="1"/>
</dbReference>
<dbReference type="PANTHER" id="PTHR46382">
    <property type="entry name" value="PHOSPHATIDATE CYTIDYLYLTRANSFERASE"/>
    <property type="match status" value="1"/>
</dbReference>
<keyword evidence="12 18" id="KW-0548">Nucleotidyltransferase</keyword>
<evidence type="ECO:0000256" key="13">
    <source>
        <dbReference type="ARBA" id="ARBA00022989"/>
    </source>
</evidence>
<dbReference type="EMBL" id="JBFRYB010000001">
    <property type="protein sequence ID" value="MEX1666422.1"/>
    <property type="molecule type" value="Genomic_DNA"/>
</dbReference>
<keyword evidence="11 18" id="KW-0812">Transmembrane</keyword>
<feature type="transmembrane region" description="Helical" evidence="19">
    <location>
        <begin position="57"/>
        <end position="75"/>
    </location>
</feature>
<evidence type="ECO:0000256" key="6">
    <source>
        <dbReference type="ARBA" id="ARBA00012487"/>
    </source>
</evidence>
<comment type="similarity">
    <text evidence="5 18">Belongs to the CDS family.</text>
</comment>
<evidence type="ECO:0000256" key="19">
    <source>
        <dbReference type="SAM" id="Phobius"/>
    </source>
</evidence>
<protein>
    <recommendedName>
        <fullName evidence="7 18">Phosphatidate cytidylyltransferase</fullName>
        <ecNumber evidence="6 18">2.7.7.41</ecNumber>
    </recommendedName>
</protein>
<keyword evidence="10 18" id="KW-0808">Transferase</keyword>
<organism evidence="20 21">
    <name type="scientific">Zhongshania arctica</name>
    <dbReference type="NCBI Taxonomy" id="3238302"/>
    <lineage>
        <taxon>Bacteria</taxon>
        <taxon>Pseudomonadati</taxon>
        <taxon>Pseudomonadota</taxon>
        <taxon>Gammaproteobacteria</taxon>
        <taxon>Cellvibrionales</taxon>
        <taxon>Spongiibacteraceae</taxon>
        <taxon>Zhongshania</taxon>
    </lineage>
</organism>
<comment type="caution">
    <text evidence="20">The sequence shown here is derived from an EMBL/GenBank/DDBJ whole genome shotgun (WGS) entry which is preliminary data.</text>
</comment>
<evidence type="ECO:0000256" key="18">
    <source>
        <dbReference type="RuleBase" id="RU003938"/>
    </source>
</evidence>
<evidence type="ECO:0000256" key="10">
    <source>
        <dbReference type="ARBA" id="ARBA00022679"/>
    </source>
</evidence>
<keyword evidence="17" id="KW-1208">Phospholipid metabolism</keyword>
<keyword evidence="14" id="KW-0443">Lipid metabolism</keyword>
<comment type="catalytic activity">
    <reaction evidence="1 18">
        <text>a 1,2-diacyl-sn-glycero-3-phosphate + CTP + H(+) = a CDP-1,2-diacyl-sn-glycerol + diphosphate</text>
        <dbReference type="Rhea" id="RHEA:16229"/>
        <dbReference type="ChEBI" id="CHEBI:15378"/>
        <dbReference type="ChEBI" id="CHEBI:33019"/>
        <dbReference type="ChEBI" id="CHEBI:37563"/>
        <dbReference type="ChEBI" id="CHEBI:58332"/>
        <dbReference type="ChEBI" id="CHEBI:58608"/>
        <dbReference type="EC" id="2.7.7.41"/>
    </reaction>
</comment>
<evidence type="ECO:0000256" key="12">
    <source>
        <dbReference type="ARBA" id="ARBA00022695"/>
    </source>
</evidence>
<evidence type="ECO:0000256" key="11">
    <source>
        <dbReference type="ARBA" id="ARBA00022692"/>
    </source>
</evidence>
<evidence type="ECO:0000256" key="9">
    <source>
        <dbReference type="ARBA" id="ARBA00022516"/>
    </source>
</evidence>
<dbReference type="EC" id="2.7.7.41" evidence="6 18"/>
<evidence type="ECO:0000256" key="3">
    <source>
        <dbReference type="ARBA" id="ARBA00005119"/>
    </source>
</evidence>
<dbReference type="PROSITE" id="PS01315">
    <property type="entry name" value="CDS"/>
    <property type="match status" value="1"/>
</dbReference>
<evidence type="ECO:0000313" key="20">
    <source>
        <dbReference type="EMBL" id="MEX1666422.1"/>
    </source>
</evidence>
<name>A0ABV3TXW3_9GAMM</name>
<gene>
    <name evidence="20" type="ORF">AB4875_13095</name>
</gene>
<feature type="transmembrane region" description="Helical" evidence="19">
    <location>
        <begin position="183"/>
        <end position="203"/>
    </location>
</feature>
<evidence type="ECO:0000256" key="8">
    <source>
        <dbReference type="ARBA" id="ARBA00022475"/>
    </source>
</evidence>
<evidence type="ECO:0000256" key="2">
    <source>
        <dbReference type="ARBA" id="ARBA00004651"/>
    </source>
</evidence>
<evidence type="ECO:0000256" key="17">
    <source>
        <dbReference type="ARBA" id="ARBA00023264"/>
    </source>
</evidence>
<keyword evidence="15 19" id="KW-0472">Membrane</keyword>
<evidence type="ECO:0000256" key="16">
    <source>
        <dbReference type="ARBA" id="ARBA00023209"/>
    </source>
</evidence>
<comment type="subcellular location">
    <subcellularLocation>
        <location evidence="2">Cell membrane</location>
        <topology evidence="2">Multi-pass membrane protein</topology>
    </subcellularLocation>
</comment>
<reference evidence="20 21" key="1">
    <citation type="journal article" date="2011" name="Int. J. Syst. Evol. Microbiol.">
        <title>Zhongshania antarctica gen. nov., sp. nov. and Zhongshania guokunii sp. nov., gammaproteobacteria respectively isolated from coastal attached (fast) ice and surface seawater of the Antarctic.</title>
        <authorList>
            <person name="Li H.J."/>
            <person name="Zhang X.Y."/>
            <person name="Chen C.X."/>
            <person name="Zhang Y.J."/>
            <person name="Gao Z.M."/>
            <person name="Yu Y."/>
            <person name="Chen X.L."/>
            <person name="Chen B."/>
            <person name="Zhang Y.Z."/>
        </authorList>
    </citation>
    <scope>NUCLEOTIDE SEQUENCE [LARGE SCALE GENOMIC DNA]</scope>
    <source>
        <strain evidence="20 21">R06B22</strain>
    </source>
</reference>
<keyword evidence="8" id="KW-1003">Cell membrane</keyword>
<sequence>MLKQRIITAVLIVATLSAALAYLSLPALSAVFALVVLLAAWEWSDMTGFSSNLSRIFYVAACGLLMAVAGWKIDLLGSVDQAEVQEIVVAASLWWAIALLWVKSYPSSAGLWGPLWMRALMGFLVLVPAWLALCYLRSLSGGVWLIVLVIALVASADIGAYFVGRAFGKAKLAPAVSPGKSWAGFWGGLASSTLLSALLWVVLARMSPGAIPIGLLPLICLVIVTVLASVLGDLLESMVKRHRGIKDSGHLLPGHGGIMDRIDSITAAAPVFALGLMATGWA</sequence>
<dbReference type="RefSeq" id="WP_368376500.1">
    <property type="nucleotide sequence ID" value="NZ_JBFRYB010000001.1"/>
</dbReference>
<proteinExistence type="inferred from homology"/>
<dbReference type="Pfam" id="PF01148">
    <property type="entry name" value="CTP_transf_1"/>
    <property type="match status" value="1"/>
</dbReference>
<keyword evidence="21" id="KW-1185">Reference proteome</keyword>
<feature type="transmembrane region" description="Helical" evidence="19">
    <location>
        <begin position="115"/>
        <end position="136"/>
    </location>
</feature>
<evidence type="ECO:0000256" key="5">
    <source>
        <dbReference type="ARBA" id="ARBA00010185"/>
    </source>
</evidence>
<evidence type="ECO:0000256" key="15">
    <source>
        <dbReference type="ARBA" id="ARBA00023136"/>
    </source>
</evidence>
<dbReference type="Proteomes" id="UP001557484">
    <property type="component" value="Unassembled WGS sequence"/>
</dbReference>
<keyword evidence="16" id="KW-0594">Phospholipid biosynthesis</keyword>
<keyword evidence="9" id="KW-0444">Lipid biosynthesis</keyword>
<evidence type="ECO:0000256" key="1">
    <source>
        <dbReference type="ARBA" id="ARBA00001698"/>
    </source>
</evidence>
<evidence type="ECO:0000313" key="21">
    <source>
        <dbReference type="Proteomes" id="UP001557484"/>
    </source>
</evidence>
<evidence type="ECO:0000256" key="7">
    <source>
        <dbReference type="ARBA" id="ARBA00019373"/>
    </source>
</evidence>
<keyword evidence="13 19" id="KW-1133">Transmembrane helix</keyword>
<comment type="pathway">
    <text evidence="4">Lipid metabolism.</text>
</comment>